<sequence length="495" mass="54404">MFLSPEVYKKFEDIVGEENICGDLAIMPSYHSGQIGAVVLPKDTEQVQAIVKLCNRLNIQFTVMSTGFIRAAMPQGCIYLDMRRMNKIIEINEKDMYAVVEPYVTSAELQAELMKRGLNCSIKGSGAQCTAIIRGHGHMDLSTGGDDRNQLGMEWVTPAGDVLKLGALGSTHEWFCGDGPGPSLRGVISGRGSGDALAEGGVITKAAMKLYHWPGPAAFELEGQSPNYNLKEIPPNFMVRYYSFPSVPQMYEAELKIGESEIMFALMGFNVAMLSANISPNMEMELEVIEKLNKEVQGPGFYVIVAANSPEEFEYDQKVLDKIISDTGGKSLAMVEDPKVGALVLIHGVRISVSIRETFRLRPVGGKAYGFQIMGQRDVNIKWIDEAANRKKELIKKGLGADDGGVYFGWSVENSHLGKTEIFFDPSPHPESLDAIIDWQQTTARKALEDHLNPPTHLPLSVVGPEVSNYHIWSKKLDEAFNPNGTTVVLPSLMG</sequence>
<dbReference type="Proteomes" id="UP000184603">
    <property type="component" value="Unassembled WGS sequence"/>
</dbReference>
<evidence type="ECO:0000256" key="1">
    <source>
        <dbReference type="ARBA" id="ARBA00008000"/>
    </source>
</evidence>
<dbReference type="InterPro" id="IPR036318">
    <property type="entry name" value="FAD-bd_PCMH-like_sf"/>
</dbReference>
<gene>
    <name evidence="4" type="ORF">SAMN02745220_00564</name>
</gene>
<dbReference type="OrthoDB" id="5410379at2"/>
<protein>
    <submittedName>
        <fullName evidence="4">FAD binding domain-containing protein</fullName>
    </submittedName>
</protein>
<keyword evidence="2" id="KW-0274">FAD</keyword>
<keyword evidence="5" id="KW-1185">Reference proteome</keyword>
<dbReference type="SUPFAM" id="SSF56176">
    <property type="entry name" value="FAD-binding/transporter-associated domain-like"/>
    <property type="match status" value="1"/>
</dbReference>
<evidence type="ECO:0000259" key="3">
    <source>
        <dbReference type="PROSITE" id="PS51387"/>
    </source>
</evidence>
<dbReference type="InterPro" id="IPR006094">
    <property type="entry name" value="Oxid_FAD_bind_N"/>
</dbReference>
<dbReference type="GO" id="GO:1903457">
    <property type="term" value="P:lactate catabolic process"/>
    <property type="evidence" value="ECO:0007669"/>
    <property type="project" value="TreeGrafter"/>
</dbReference>
<organism evidence="4 5">
    <name type="scientific">Desulfopila aestuarii DSM 18488</name>
    <dbReference type="NCBI Taxonomy" id="1121416"/>
    <lineage>
        <taxon>Bacteria</taxon>
        <taxon>Pseudomonadati</taxon>
        <taxon>Thermodesulfobacteriota</taxon>
        <taxon>Desulfobulbia</taxon>
        <taxon>Desulfobulbales</taxon>
        <taxon>Desulfocapsaceae</taxon>
        <taxon>Desulfopila</taxon>
    </lineage>
</organism>
<dbReference type="PANTHER" id="PTHR11748:SF111">
    <property type="entry name" value="D-LACTATE DEHYDROGENASE, MITOCHONDRIAL-RELATED"/>
    <property type="match status" value="1"/>
</dbReference>
<dbReference type="GO" id="GO:0071949">
    <property type="term" value="F:FAD binding"/>
    <property type="evidence" value="ECO:0007669"/>
    <property type="project" value="InterPro"/>
</dbReference>
<reference evidence="4 5" key="1">
    <citation type="submission" date="2016-12" db="EMBL/GenBank/DDBJ databases">
        <authorList>
            <person name="Song W.-J."/>
            <person name="Kurnit D.M."/>
        </authorList>
    </citation>
    <scope>NUCLEOTIDE SEQUENCE [LARGE SCALE GENOMIC DNA]</scope>
    <source>
        <strain evidence="4 5">DSM 18488</strain>
    </source>
</reference>
<comment type="similarity">
    <text evidence="1">Belongs to the FAD-binding oxidoreductase/transferase type 4 family.</text>
</comment>
<dbReference type="GO" id="GO:0004458">
    <property type="term" value="F:D-lactate dehydrogenase (cytochrome) activity"/>
    <property type="evidence" value="ECO:0007669"/>
    <property type="project" value="TreeGrafter"/>
</dbReference>
<dbReference type="InterPro" id="IPR016169">
    <property type="entry name" value="FAD-bd_PCMH_sub2"/>
</dbReference>
<accession>A0A1M7XY30</accession>
<dbReference type="GO" id="GO:0008720">
    <property type="term" value="F:D-lactate dehydrogenase (NAD+) activity"/>
    <property type="evidence" value="ECO:0007669"/>
    <property type="project" value="TreeGrafter"/>
</dbReference>
<dbReference type="Pfam" id="PF01565">
    <property type="entry name" value="FAD_binding_4"/>
    <property type="match status" value="1"/>
</dbReference>
<name>A0A1M7XY30_9BACT</name>
<dbReference type="Gene3D" id="3.30.43.10">
    <property type="entry name" value="Uridine Diphospho-n-acetylenolpyruvylglucosamine Reductase, domain 2"/>
    <property type="match status" value="1"/>
</dbReference>
<keyword evidence="2" id="KW-0285">Flavoprotein</keyword>
<dbReference type="InterPro" id="IPR016166">
    <property type="entry name" value="FAD-bd_PCMH"/>
</dbReference>
<evidence type="ECO:0000256" key="2">
    <source>
        <dbReference type="ARBA" id="ARBA00022827"/>
    </source>
</evidence>
<evidence type="ECO:0000313" key="5">
    <source>
        <dbReference type="Proteomes" id="UP000184603"/>
    </source>
</evidence>
<dbReference type="PANTHER" id="PTHR11748">
    <property type="entry name" value="D-LACTATE DEHYDROGENASE"/>
    <property type="match status" value="1"/>
</dbReference>
<dbReference type="RefSeq" id="WP_073611931.1">
    <property type="nucleotide sequence ID" value="NZ_FRFE01000002.1"/>
</dbReference>
<dbReference type="InterPro" id="IPR016167">
    <property type="entry name" value="FAD-bd_PCMH_sub1"/>
</dbReference>
<dbReference type="STRING" id="1121416.SAMN02745220_00564"/>
<dbReference type="PROSITE" id="PS51387">
    <property type="entry name" value="FAD_PCMH"/>
    <property type="match status" value="1"/>
</dbReference>
<evidence type="ECO:0000313" key="4">
    <source>
        <dbReference type="EMBL" id="SHO43902.1"/>
    </source>
</evidence>
<proteinExistence type="inferred from homology"/>
<dbReference type="Gene3D" id="3.30.465.10">
    <property type="match status" value="1"/>
</dbReference>
<feature type="domain" description="FAD-binding PCMH-type" evidence="3">
    <location>
        <begin position="31"/>
        <end position="213"/>
    </location>
</feature>
<dbReference type="AlphaFoldDB" id="A0A1M7XY30"/>
<dbReference type="EMBL" id="FRFE01000002">
    <property type="protein sequence ID" value="SHO43902.1"/>
    <property type="molecule type" value="Genomic_DNA"/>
</dbReference>